<sequence length="86" mass="10356">MGRKKISYKLKKINIFYGNENVIIEYNSKEEITCSKDELIDKIKRIKQIKQELDNKTNDPFSNDELSFNNDEDDFFLFNDDYNDFD</sequence>
<comment type="caution">
    <text evidence="1">The sequence shown here is derived from an EMBL/GenBank/DDBJ whole genome shotgun (WGS) entry which is preliminary data.</text>
</comment>
<reference evidence="1 2" key="1">
    <citation type="submission" date="2024-04" db="EMBL/GenBank/DDBJ databases">
        <title>Tritrichomonas musculus Genome.</title>
        <authorList>
            <person name="Alves-Ferreira E."/>
            <person name="Grigg M."/>
            <person name="Lorenzi H."/>
            <person name="Galac M."/>
        </authorList>
    </citation>
    <scope>NUCLEOTIDE SEQUENCE [LARGE SCALE GENOMIC DNA]</scope>
    <source>
        <strain evidence="1 2">EAF2021</strain>
    </source>
</reference>
<proteinExistence type="predicted"/>
<name>A0ABR2K614_9EUKA</name>
<accession>A0ABR2K614</accession>
<gene>
    <name evidence="1" type="ORF">M9Y10_041967</name>
</gene>
<evidence type="ECO:0000313" key="1">
    <source>
        <dbReference type="EMBL" id="KAK8886504.1"/>
    </source>
</evidence>
<protein>
    <submittedName>
        <fullName evidence="1">Uncharacterized protein</fullName>
    </submittedName>
</protein>
<dbReference type="EMBL" id="JAPFFF010000007">
    <property type="protein sequence ID" value="KAK8886504.1"/>
    <property type="molecule type" value="Genomic_DNA"/>
</dbReference>
<dbReference type="Proteomes" id="UP001470230">
    <property type="component" value="Unassembled WGS sequence"/>
</dbReference>
<evidence type="ECO:0000313" key="2">
    <source>
        <dbReference type="Proteomes" id="UP001470230"/>
    </source>
</evidence>
<keyword evidence="2" id="KW-1185">Reference proteome</keyword>
<organism evidence="1 2">
    <name type="scientific">Tritrichomonas musculus</name>
    <dbReference type="NCBI Taxonomy" id="1915356"/>
    <lineage>
        <taxon>Eukaryota</taxon>
        <taxon>Metamonada</taxon>
        <taxon>Parabasalia</taxon>
        <taxon>Tritrichomonadida</taxon>
        <taxon>Tritrichomonadidae</taxon>
        <taxon>Tritrichomonas</taxon>
    </lineage>
</organism>